<gene>
    <name evidence="1" type="ORF">WMG39_29665</name>
</gene>
<name>A0ABU8YXE2_9CYAN</name>
<keyword evidence="2" id="KW-1185">Reference proteome</keyword>
<accession>A0ABU8YXE2</accession>
<reference evidence="1 2" key="1">
    <citation type="journal article" date="2020" name="Harmful Algae">
        <title>Molecular and morphological characterization of a novel dihydroanatoxin-a producing Microcoleus species (cyanobacteria) from the Russian River, California, USA.</title>
        <authorList>
            <person name="Conklin K.Y."/>
            <person name="Stancheva R."/>
            <person name="Otten T.G."/>
            <person name="Fadness R."/>
            <person name="Boyer G.L."/>
            <person name="Read B."/>
            <person name="Zhang X."/>
            <person name="Sheath R.G."/>
        </authorList>
    </citation>
    <scope>NUCLEOTIDE SEQUENCE [LARGE SCALE GENOMIC DNA]</scope>
    <source>
        <strain evidence="1 2">PTRS2</strain>
    </source>
</reference>
<evidence type="ECO:0000313" key="2">
    <source>
        <dbReference type="Proteomes" id="UP001384579"/>
    </source>
</evidence>
<dbReference type="RefSeq" id="WP_340517541.1">
    <property type="nucleotide sequence ID" value="NZ_JBBLXS010000867.1"/>
</dbReference>
<sequence length="137" mass="15797">MGIAHLTATKRNYKNAIAQLNQEEPLIKFIGQVELRNSHRVYYQQDSYRVEQINPKKTYSYDIPDKAVEYLYNKLKGRKVTPKDASTVFNPVAKNFNLPFTYGHQLDFYAQEVLVVLVALGQASLSKEGRAYFYIIA</sequence>
<comment type="caution">
    <text evidence="1">The sequence shown here is derived from an EMBL/GenBank/DDBJ whole genome shotgun (WGS) entry which is preliminary data.</text>
</comment>
<organism evidence="1 2">
    <name type="scientific">Microcoleus anatoxicus PTRS2</name>
    <dbReference type="NCBI Taxonomy" id="2705321"/>
    <lineage>
        <taxon>Bacteria</taxon>
        <taxon>Bacillati</taxon>
        <taxon>Cyanobacteriota</taxon>
        <taxon>Cyanophyceae</taxon>
        <taxon>Oscillatoriophycideae</taxon>
        <taxon>Oscillatoriales</taxon>
        <taxon>Microcoleaceae</taxon>
        <taxon>Microcoleus</taxon>
        <taxon>Microcoleus anatoxicus</taxon>
    </lineage>
</organism>
<proteinExistence type="predicted"/>
<evidence type="ECO:0000313" key="1">
    <source>
        <dbReference type="EMBL" id="MEK0188983.1"/>
    </source>
</evidence>
<protein>
    <submittedName>
        <fullName evidence="1">Uncharacterized protein</fullName>
    </submittedName>
</protein>
<dbReference type="Proteomes" id="UP001384579">
    <property type="component" value="Unassembled WGS sequence"/>
</dbReference>
<dbReference type="EMBL" id="JBBLXS010000867">
    <property type="protein sequence ID" value="MEK0188983.1"/>
    <property type="molecule type" value="Genomic_DNA"/>
</dbReference>